<dbReference type="EMBL" id="JAPTHD010000006">
    <property type="protein sequence ID" value="MDV5824839.1"/>
    <property type="molecule type" value="Genomic_DNA"/>
</dbReference>
<dbReference type="InterPro" id="IPR029058">
    <property type="entry name" value="AB_hydrolase_fold"/>
</dbReference>
<evidence type="ECO:0000256" key="1">
    <source>
        <dbReference type="ARBA" id="ARBA00005964"/>
    </source>
</evidence>
<gene>
    <name evidence="6" type="ORF">O0R41_14630</name>
</gene>
<dbReference type="InterPro" id="IPR002018">
    <property type="entry name" value="CarbesteraseB"/>
</dbReference>
<organism evidence="6 7">
    <name type="scientific">Sphingobium naphthae</name>
    <dbReference type="NCBI Taxonomy" id="1886786"/>
    <lineage>
        <taxon>Bacteria</taxon>
        <taxon>Pseudomonadati</taxon>
        <taxon>Pseudomonadota</taxon>
        <taxon>Alphaproteobacteria</taxon>
        <taxon>Sphingomonadales</taxon>
        <taxon>Sphingomonadaceae</taxon>
        <taxon>Sphingobium</taxon>
    </lineage>
</organism>
<sequence length="544" mass="57483">MTDEDGRVTRRHAIGAGLAGAGLAMAGRALAAPPMFPIVETAQGKVRGLLSGGVAVFKGIRYGASTAGANRFMPPAPPPRWSGVQDALAYGEVCPQLPADRRHDYADLISMDLQPSGPGEDCLRVNVWTPTVDPQGRKPVIVVLHGGGFYAGSGNSTGMDGEMMARFADAVVVSVTHRLGAFGYLHLSGAAGGGDDFAESGAVGMLDIVPALRWVQDNIAQFGGDPGRVLLFGQSGGGAKTSMALGMPSAKGLFHRAGVMSGSLLRAMEREAADRAAMRVLQALDIAPGDLRGLQQLPYTQILQAQALVEADDRAKGLPPMALAPVVGGSAIPAHPFDPGAPAVSHDVPMIVSTVLDEWTFRMVDFDVSQADVRAYARQRVGAKADALLDYYAQETPGISPFIQKARIDTDLGFRRGAFAQAERKAAAGGAPVWTYLWTWPSPATNGRYGAVHGVDVAPSLHNVRGALTGTDAGSRRMADRMASVWASFAATGDPNNDRLPRWDPYDSQRRLTLVLDDETRVEADPRAQVRAWLKDVPATGVFG</sequence>
<name>A0ABU3ZZE2_9SPHN</name>
<dbReference type="EC" id="3.1.1.-" evidence="4"/>
<evidence type="ECO:0000256" key="2">
    <source>
        <dbReference type="ARBA" id="ARBA00010515"/>
    </source>
</evidence>
<dbReference type="PROSITE" id="PS00122">
    <property type="entry name" value="CARBOXYLESTERASE_B_1"/>
    <property type="match status" value="1"/>
</dbReference>
<proteinExistence type="inferred from homology"/>
<protein>
    <recommendedName>
        <fullName evidence="4">Carboxylic ester hydrolase</fullName>
        <ecNumber evidence="4">3.1.1.-</ecNumber>
    </recommendedName>
</protein>
<keyword evidence="3 4" id="KW-0378">Hydrolase</keyword>
<dbReference type="PROSITE" id="PS01173">
    <property type="entry name" value="LIPASE_GDXG_HIS"/>
    <property type="match status" value="1"/>
</dbReference>
<comment type="similarity">
    <text evidence="2">Belongs to the 'GDXG' lipolytic enzyme family.</text>
</comment>
<evidence type="ECO:0000259" key="5">
    <source>
        <dbReference type="Pfam" id="PF00135"/>
    </source>
</evidence>
<reference evidence="7" key="1">
    <citation type="journal article" date="2022" name="J Environ Chem Eng">
        <title>Biodegradation of petroleum oil using a constructed nonpathogenic and heavy metal-tolerant bacterial consortium isolated from marine sponges.</title>
        <authorList>
            <person name="Dechsakulwatana C."/>
            <person name="Rungsihiranrut A."/>
            <person name="Muangchinda C."/>
            <person name="Ningthoujam R."/>
            <person name="Klankeo P."/>
            <person name="Pinyakong O."/>
        </authorList>
    </citation>
    <scope>NUCLEOTIDE SEQUENCE [LARGE SCALE GENOMIC DNA]</scope>
    <source>
        <strain evidence="7">MO2-4</strain>
    </source>
</reference>
<dbReference type="PROSITE" id="PS51318">
    <property type="entry name" value="TAT"/>
    <property type="match status" value="1"/>
</dbReference>
<dbReference type="PANTHER" id="PTHR11559">
    <property type="entry name" value="CARBOXYLESTERASE"/>
    <property type="match status" value="1"/>
</dbReference>
<comment type="similarity">
    <text evidence="1 4">Belongs to the type-B carboxylesterase/lipase family.</text>
</comment>
<comment type="caution">
    <text evidence="6">The sequence shown here is derived from an EMBL/GenBank/DDBJ whole genome shotgun (WGS) entry which is preliminary data.</text>
</comment>
<evidence type="ECO:0000313" key="6">
    <source>
        <dbReference type="EMBL" id="MDV5824839.1"/>
    </source>
</evidence>
<feature type="domain" description="Carboxylesterase type B" evidence="5">
    <location>
        <begin position="37"/>
        <end position="528"/>
    </location>
</feature>
<accession>A0ABU3ZZE2</accession>
<evidence type="ECO:0000256" key="4">
    <source>
        <dbReference type="RuleBase" id="RU361235"/>
    </source>
</evidence>
<evidence type="ECO:0000256" key="3">
    <source>
        <dbReference type="ARBA" id="ARBA00022801"/>
    </source>
</evidence>
<dbReference type="InterPro" id="IPR050309">
    <property type="entry name" value="Type-B_Carboxylest/Lipase"/>
</dbReference>
<dbReference type="InterPro" id="IPR019826">
    <property type="entry name" value="Carboxylesterase_B_AS"/>
</dbReference>
<keyword evidence="7" id="KW-1185">Reference proteome</keyword>
<dbReference type="Pfam" id="PF00135">
    <property type="entry name" value="COesterase"/>
    <property type="match status" value="1"/>
</dbReference>
<dbReference type="SUPFAM" id="SSF53474">
    <property type="entry name" value="alpha/beta-Hydrolases"/>
    <property type="match status" value="1"/>
</dbReference>
<dbReference type="Gene3D" id="3.40.50.1820">
    <property type="entry name" value="alpha/beta hydrolase"/>
    <property type="match status" value="1"/>
</dbReference>
<evidence type="ECO:0000313" key="7">
    <source>
        <dbReference type="Proteomes" id="UP001185984"/>
    </source>
</evidence>
<dbReference type="InterPro" id="IPR002168">
    <property type="entry name" value="Lipase_GDXG_HIS_AS"/>
</dbReference>
<dbReference type="InterPro" id="IPR006311">
    <property type="entry name" value="TAT_signal"/>
</dbReference>
<dbReference type="RefSeq" id="WP_317517485.1">
    <property type="nucleotide sequence ID" value="NZ_JAPTHD010000006.1"/>
</dbReference>
<dbReference type="Proteomes" id="UP001185984">
    <property type="component" value="Unassembled WGS sequence"/>
</dbReference>